<evidence type="ECO:0000256" key="8">
    <source>
        <dbReference type="RuleBase" id="RU363032"/>
    </source>
</evidence>
<evidence type="ECO:0000256" key="1">
    <source>
        <dbReference type="ARBA" id="ARBA00004429"/>
    </source>
</evidence>
<dbReference type="PANTHER" id="PTHR43357">
    <property type="entry name" value="INNER MEMBRANE ABC TRANSPORTER PERMEASE PROTEIN YDCV"/>
    <property type="match status" value="1"/>
</dbReference>
<feature type="transmembrane region" description="Helical" evidence="8">
    <location>
        <begin position="187"/>
        <end position="209"/>
    </location>
</feature>
<keyword evidence="5 8" id="KW-0812">Transmembrane</keyword>
<organism evidence="10 11">
    <name type="scientific">Ancylobacter radicis</name>
    <dbReference type="NCBI Taxonomy" id="2836179"/>
    <lineage>
        <taxon>Bacteria</taxon>
        <taxon>Pseudomonadati</taxon>
        <taxon>Pseudomonadota</taxon>
        <taxon>Alphaproteobacteria</taxon>
        <taxon>Hyphomicrobiales</taxon>
        <taxon>Xanthobacteraceae</taxon>
        <taxon>Ancylobacter</taxon>
    </lineage>
</organism>
<dbReference type="InterPro" id="IPR000515">
    <property type="entry name" value="MetI-like"/>
</dbReference>
<dbReference type="Pfam" id="PF00528">
    <property type="entry name" value="BPD_transp_1"/>
    <property type="match status" value="1"/>
</dbReference>
<dbReference type="Proteomes" id="UP001166585">
    <property type="component" value="Unassembled WGS sequence"/>
</dbReference>
<evidence type="ECO:0000256" key="7">
    <source>
        <dbReference type="ARBA" id="ARBA00023136"/>
    </source>
</evidence>
<protein>
    <submittedName>
        <fullName evidence="10">ABC transporter permease</fullName>
    </submittedName>
</protein>
<evidence type="ECO:0000313" key="11">
    <source>
        <dbReference type="Proteomes" id="UP001166585"/>
    </source>
</evidence>
<evidence type="ECO:0000256" key="2">
    <source>
        <dbReference type="ARBA" id="ARBA00022448"/>
    </source>
</evidence>
<comment type="similarity">
    <text evidence="8">Belongs to the binding-protein-dependent transport system permease family.</text>
</comment>
<proteinExistence type="inferred from homology"/>
<comment type="subcellular location">
    <subcellularLocation>
        <location evidence="1">Cell inner membrane</location>
        <topology evidence="1">Multi-pass membrane protein</topology>
    </subcellularLocation>
    <subcellularLocation>
        <location evidence="8">Cell membrane</location>
        <topology evidence="8">Multi-pass membrane protein</topology>
    </subcellularLocation>
</comment>
<feature type="transmembrane region" description="Helical" evidence="8">
    <location>
        <begin position="12"/>
        <end position="37"/>
    </location>
</feature>
<evidence type="ECO:0000313" key="10">
    <source>
        <dbReference type="EMBL" id="MBS9478395.1"/>
    </source>
</evidence>
<feature type="transmembrane region" description="Helical" evidence="8">
    <location>
        <begin position="71"/>
        <end position="95"/>
    </location>
</feature>
<gene>
    <name evidence="10" type="ORF">KIP89_14880</name>
</gene>
<dbReference type="PROSITE" id="PS50928">
    <property type="entry name" value="ABC_TM1"/>
    <property type="match status" value="1"/>
</dbReference>
<dbReference type="SUPFAM" id="SSF161098">
    <property type="entry name" value="MetI-like"/>
    <property type="match status" value="1"/>
</dbReference>
<dbReference type="EMBL" id="JAHCQH010000020">
    <property type="protein sequence ID" value="MBS9478395.1"/>
    <property type="molecule type" value="Genomic_DNA"/>
</dbReference>
<keyword evidence="7 8" id="KW-0472">Membrane</keyword>
<keyword evidence="4" id="KW-0997">Cell inner membrane</keyword>
<evidence type="ECO:0000259" key="9">
    <source>
        <dbReference type="PROSITE" id="PS50928"/>
    </source>
</evidence>
<accession>A0ABS5R9R0</accession>
<keyword evidence="3" id="KW-1003">Cell membrane</keyword>
<comment type="caution">
    <text evidence="10">The sequence shown here is derived from an EMBL/GenBank/DDBJ whole genome shotgun (WGS) entry which is preliminary data.</text>
</comment>
<name>A0ABS5R9R0_9HYPH</name>
<keyword evidence="11" id="KW-1185">Reference proteome</keyword>
<reference evidence="10" key="1">
    <citation type="submission" date="2021-05" db="EMBL/GenBank/DDBJ databases">
        <authorList>
            <person name="Sun Q."/>
            <person name="Inoue M."/>
        </authorList>
    </citation>
    <scope>NUCLEOTIDE SEQUENCE</scope>
    <source>
        <strain evidence="10">VKM B-3255</strain>
    </source>
</reference>
<feature type="domain" description="ABC transmembrane type-1" evidence="9">
    <location>
        <begin position="72"/>
        <end position="260"/>
    </location>
</feature>
<evidence type="ECO:0000256" key="5">
    <source>
        <dbReference type="ARBA" id="ARBA00022692"/>
    </source>
</evidence>
<dbReference type="Gene3D" id="1.10.3720.10">
    <property type="entry name" value="MetI-like"/>
    <property type="match status" value="1"/>
</dbReference>
<feature type="transmembrane region" description="Helical" evidence="8">
    <location>
        <begin position="242"/>
        <end position="263"/>
    </location>
</feature>
<keyword evidence="6 8" id="KW-1133">Transmembrane helix</keyword>
<dbReference type="PANTHER" id="PTHR43357:SF4">
    <property type="entry name" value="INNER MEMBRANE ABC TRANSPORTER PERMEASE PROTEIN YDCV"/>
    <property type="match status" value="1"/>
</dbReference>
<feature type="transmembrane region" description="Helical" evidence="8">
    <location>
        <begin position="140"/>
        <end position="166"/>
    </location>
</feature>
<evidence type="ECO:0000256" key="6">
    <source>
        <dbReference type="ARBA" id="ARBA00022989"/>
    </source>
</evidence>
<evidence type="ECO:0000256" key="4">
    <source>
        <dbReference type="ARBA" id="ARBA00022519"/>
    </source>
</evidence>
<feature type="transmembrane region" description="Helical" evidence="8">
    <location>
        <begin position="107"/>
        <end position="134"/>
    </location>
</feature>
<evidence type="ECO:0000256" key="3">
    <source>
        <dbReference type="ARBA" id="ARBA00022475"/>
    </source>
</evidence>
<dbReference type="RefSeq" id="WP_213756373.1">
    <property type="nucleotide sequence ID" value="NZ_JAHCQH010000020.1"/>
</dbReference>
<keyword evidence="2 8" id="KW-0813">Transport</keyword>
<dbReference type="CDD" id="cd06261">
    <property type="entry name" value="TM_PBP2"/>
    <property type="match status" value="1"/>
</dbReference>
<sequence>MLAPSYATPREKFTYLVFALYCTLVFLFLVGPILVIMPLSFSSEPWFTYPLPGLSLRWYEDFFFNERWREALYNSSIVAFFATLIATGLGTLAALGLSRGNVPFSGLILSILISPMIVPVVIVAVAMFFGFAAVGLNNTYLGLILAHAILGTPFVVITVTATLTGFDRSLTRAAASLGASPWTAFRTVTLPLIAPGVTSGALFAFVTSWDEVVVALFLASPDQRTLPRQMFSGIREQISPTITAAATFLVIFAALLMMTLELLRRRSERLRGTLA</sequence>
<dbReference type="InterPro" id="IPR035906">
    <property type="entry name" value="MetI-like_sf"/>
</dbReference>